<dbReference type="AlphaFoldDB" id="A0A9D1W2I9"/>
<evidence type="ECO:0000313" key="3">
    <source>
        <dbReference type="EMBL" id="HIX51389.1"/>
    </source>
</evidence>
<evidence type="ECO:0000256" key="2">
    <source>
        <dbReference type="SAM" id="Phobius"/>
    </source>
</evidence>
<keyword evidence="1" id="KW-0813">Transport</keyword>
<dbReference type="PANTHER" id="PTHR36838:SF3">
    <property type="entry name" value="TRANSPORTER AUXIN EFFLUX CARRIER EC FAMILY"/>
    <property type="match status" value="1"/>
</dbReference>
<keyword evidence="2" id="KW-1133">Transmembrane helix</keyword>
<feature type="transmembrane region" description="Helical" evidence="2">
    <location>
        <begin position="94"/>
        <end position="115"/>
    </location>
</feature>
<feature type="transmembrane region" description="Helical" evidence="2">
    <location>
        <begin position="189"/>
        <end position="206"/>
    </location>
</feature>
<reference evidence="3" key="2">
    <citation type="submission" date="2021-04" db="EMBL/GenBank/DDBJ databases">
        <authorList>
            <person name="Gilroy R."/>
        </authorList>
    </citation>
    <scope>NUCLEOTIDE SEQUENCE</scope>
    <source>
        <strain evidence="3">ChiGjej4B4-12881</strain>
    </source>
</reference>
<dbReference type="Proteomes" id="UP000886780">
    <property type="component" value="Unassembled WGS sequence"/>
</dbReference>
<keyword evidence="2" id="KW-0812">Transmembrane</keyword>
<comment type="caution">
    <text evidence="3">The sequence shown here is derived from an EMBL/GenBank/DDBJ whole genome shotgun (WGS) entry which is preliminary data.</text>
</comment>
<dbReference type="EMBL" id="DXEU01000022">
    <property type="protein sequence ID" value="HIX51389.1"/>
    <property type="molecule type" value="Genomic_DNA"/>
</dbReference>
<proteinExistence type="predicted"/>
<reference evidence="3" key="1">
    <citation type="journal article" date="2021" name="PeerJ">
        <title>Extensive microbial diversity within the chicken gut microbiome revealed by metagenomics and culture.</title>
        <authorList>
            <person name="Gilroy R."/>
            <person name="Ravi A."/>
            <person name="Getino M."/>
            <person name="Pursley I."/>
            <person name="Horton D.L."/>
            <person name="Alikhan N.F."/>
            <person name="Baker D."/>
            <person name="Gharbi K."/>
            <person name="Hall N."/>
            <person name="Watson M."/>
            <person name="Adriaenssens E.M."/>
            <person name="Foster-Nyarko E."/>
            <person name="Jarju S."/>
            <person name="Secka A."/>
            <person name="Antonio M."/>
            <person name="Oren A."/>
            <person name="Chaudhuri R.R."/>
            <person name="La Ragione R."/>
            <person name="Hildebrand F."/>
            <person name="Pallen M.J."/>
        </authorList>
    </citation>
    <scope>NUCLEOTIDE SEQUENCE</scope>
    <source>
        <strain evidence="3">ChiGjej4B4-12881</strain>
    </source>
</reference>
<feature type="transmembrane region" description="Helical" evidence="2">
    <location>
        <begin position="282"/>
        <end position="303"/>
    </location>
</feature>
<gene>
    <name evidence="3" type="ORF">IAA28_01135</name>
</gene>
<evidence type="ECO:0008006" key="5">
    <source>
        <dbReference type="Google" id="ProtNLM"/>
    </source>
</evidence>
<accession>A0A9D1W2I9</accession>
<feature type="transmembrane region" description="Helical" evidence="2">
    <location>
        <begin position="253"/>
        <end position="270"/>
    </location>
</feature>
<protein>
    <recommendedName>
        <fullName evidence="5">Transporter</fullName>
    </recommendedName>
</protein>
<dbReference type="PANTHER" id="PTHR36838">
    <property type="entry name" value="AUXIN EFFLUX CARRIER FAMILY PROTEIN"/>
    <property type="match status" value="1"/>
</dbReference>
<feature type="transmembrane region" description="Helical" evidence="2">
    <location>
        <begin position="34"/>
        <end position="53"/>
    </location>
</feature>
<feature type="transmembrane region" description="Helical" evidence="2">
    <location>
        <begin position="6"/>
        <end position="22"/>
    </location>
</feature>
<keyword evidence="2" id="KW-0472">Membrane</keyword>
<feature type="transmembrane region" description="Helical" evidence="2">
    <location>
        <begin position="59"/>
        <end position="82"/>
    </location>
</feature>
<feature type="transmembrane region" description="Helical" evidence="2">
    <location>
        <begin position="165"/>
        <end position="183"/>
    </location>
</feature>
<sequence>MFDIIVKAAGFVIIILLGMSSREMGLLKKEDSFILSRIIVTFTLPCALIAGFGGITFSVLTFITLLLGFLCNAFLLTMGKFLTRKGTSLEKANAMICTSGYNIGAFAIPFCQSFFTPQILSYIIMFDIGNCIMCLGGSAAIAKFEIDSGSKFSVMTIVRKLSRSVPFVVYMFLMLISLFHLEIPAPCMTVISMIGDANVFIIMFMIGMQIELKFSLRSLASISKIILVRYGFAVLFALAVQLLPIPMDPACRTALTVVVFAPLSSVTTVFSQELGCDTNVAALAGSISMPISVCAFVALLIFLA</sequence>
<evidence type="ECO:0000313" key="4">
    <source>
        <dbReference type="Proteomes" id="UP000886780"/>
    </source>
</evidence>
<feature type="transmembrane region" description="Helical" evidence="2">
    <location>
        <begin position="227"/>
        <end position="247"/>
    </location>
</feature>
<evidence type="ECO:0000256" key="1">
    <source>
        <dbReference type="ARBA" id="ARBA00022448"/>
    </source>
</evidence>
<name>A0A9D1W2I9_9FIRM</name>
<organism evidence="3 4">
    <name type="scientific">Candidatus Lachnoclostridium stercoripullorum</name>
    <dbReference type="NCBI Taxonomy" id="2838635"/>
    <lineage>
        <taxon>Bacteria</taxon>
        <taxon>Bacillati</taxon>
        <taxon>Bacillota</taxon>
        <taxon>Clostridia</taxon>
        <taxon>Lachnospirales</taxon>
        <taxon>Lachnospiraceae</taxon>
    </lineage>
</organism>